<reference evidence="1" key="1">
    <citation type="submission" date="2018-05" db="EMBL/GenBank/DDBJ databases">
        <authorList>
            <person name="Lanie J.A."/>
            <person name="Ng W.-L."/>
            <person name="Kazmierczak K.M."/>
            <person name="Andrzejewski T.M."/>
            <person name="Davidsen T.M."/>
            <person name="Wayne K.J."/>
            <person name="Tettelin H."/>
            <person name="Glass J.I."/>
            <person name="Rusch D."/>
            <person name="Podicherti R."/>
            <person name="Tsui H.-C.T."/>
            <person name="Winkler M.E."/>
        </authorList>
    </citation>
    <scope>NUCLEOTIDE SEQUENCE</scope>
</reference>
<feature type="non-terminal residue" evidence="1">
    <location>
        <position position="1"/>
    </location>
</feature>
<feature type="non-terminal residue" evidence="1">
    <location>
        <position position="95"/>
    </location>
</feature>
<evidence type="ECO:0000313" key="1">
    <source>
        <dbReference type="EMBL" id="SVE56217.1"/>
    </source>
</evidence>
<gene>
    <name evidence="1" type="ORF">METZ01_LOCUS509071</name>
</gene>
<accession>A0A383EH86</accession>
<proteinExistence type="predicted"/>
<dbReference type="AlphaFoldDB" id="A0A383EH86"/>
<dbReference type="EMBL" id="UINC01225948">
    <property type="protein sequence ID" value="SVE56217.1"/>
    <property type="molecule type" value="Genomic_DNA"/>
</dbReference>
<name>A0A383EH86_9ZZZZ</name>
<organism evidence="1">
    <name type="scientific">marine metagenome</name>
    <dbReference type="NCBI Taxonomy" id="408172"/>
    <lineage>
        <taxon>unclassified sequences</taxon>
        <taxon>metagenomes</taxon>
        <taxon>ecological metagenomes</taxon>
    </lineage>
</organism>
<protein>
    <submittedName>
        <fullName evidence="1">Uncharacterized protein</fullName>
    </submittedName>
</protein>
<sequence>VLSQTDVSGEISGTWTLDNSPYLVVGDLLVHPYNSLTIEPGVEVVFMEDYEFRVEGELHAVGTEQDSIYFRSDTPGESTWKGISFQFSTNLSEIS</sequence>